<accession>A0A1Q8Y9B8</accession>
<gene>
    <name evidence="2" type="ORF">BLL52_4255</name>
</gene>
<keyword evidence="3" id="KW-1185">Reference proteome</keyword>
<comment type="caution">
    <text evidence="2">The sequence shown here is derived from an EMBL/GenBank/DDBJ whole genome shotgun (WGS) entry which is preliminary data.</text>
</comment>
<proteinExistence type="predicted"/>
<feature type="compositionally biased region" description="Polar residues" evidence="1">
    <location>
        <begin position="1"/>
        <end position="16"/>
    </location>
</feature>
<dbReference type="AlphaFoldDB" id="A0A1Q8Y9B8"/>
<organism evidence="2 3">
    <name type="scientific">Rhodoferax antarcticus ANT.BR</name>
    <dbReference type="NCBI Taxonomy" id="1111071"/>
    <lineage>
        <taxon>Bacteria</taxon>
        <taxon>Pseudomonadati</taxon>
        <taxon>Pseudomonadota</taxon>
        <taxon>Betaproteobacteria</taxon>
        <taxon>Burkholderiales</taxon>
        <taxon>Comamonadaceae</taxon>
        <taxon>Rhodoferax</taxon>
    </lineage>
</organism>
<dbReference type="Proteomes" id="UP000185911">
    <property type="component" value="Unassembled WGS sequence"/>
</dbReference>
<feature type="region of interest" description="Disordered" evidence="1">
    <location>
        <begin position="1"/>
        <end position="25"/>
    </location>
</feature>
<dbReference type="RefSeq" id="WP_139313511.1">
    <property type="nucleotide sequence ID" value="NZ_MSYM01000020.1"/>
</dbReference>
<evidence type="ECO:0000313" key="3">
    <source>
        <dbReference type="Proteomes" id="UP000185911"/>
    </source>
</evidence>
<name>A0A1Q8Y9B8_9BURK</name>
<evidence type="ECO:0000313" key="2">
    <source>
        <dbReference type="EMBL" id="OLP04569.1"/>
    </source>
</evidence>
<reference evidence="2 3" key="1">
    <citation type="submission" date="2017-01" db="EMBL/GenBank/DDBJ databases">
        <title>Genome sequence of Rhodoferax antarcticus ANT.BR, a psychrophilic purple nonsulfur bacterium from an Antarctic microbial mat.</title>
        <authorList>
            <person name="Baker J."/>
            <person name="Riester C."/>
            <person name="Skinner B."/>
            <person name="Newell A."/>
            <person name="Swingley W."/>
            <person name="Madigan M."/>
            <person name="Jung D."/>
            <person name="Asao M."/>
            <person name="Chen M."/>
            <person name="Loughlin P."/>
            <person name="Pan H."/>
            <person name="Lin S."/>
            <person name="Li N."/>
            <person name="Shaw J."/>
            <person name="Prado M."/>
            <person name="Sherman C."/>
            <person name="Li X."/>
            <person name="Tang J."/>
            <person name="Blankenship R."/>
            <person name="Zhao T."/>
            <person name="Touchman J."/>
            <person name="Sattley M."/>
        </authorList>
    </citation>
    <scope>NUCLEOTIDE SEQUENCE [LARGE SCALE GENOMIC DNA]</scope>
    <source>
        <strain evidence="2 3">ANT.BR</strain>
    </source>
</reference>
<dbReference type="EMBL" id="MSYM01000020">
    <property type="protein sequence ID" value="OLP04569.1"/>
    <property type="molecule type" value="Genomic_DNA"/>
</dbReference>
<protein>
    <submittedName>
        <fullName evidence="2">Uncharacterized protein</fullName>
    </submittedName>
</protein>
<evidence type="ECO:0000256" key="1">
    <source>
        <dbReference type="SAM" id="MobiDB-lite"/>
    </source>
</evidence>
<sequence>MCDSQNEWGGSPSNEAPDSWWVDDDTGEYVSAKSGERMSAEDARKIIRSEAGLTESAPKSILPIINRAQATLLEFYGAGDFEHLLAATNADELKRLLDSCGDGLLRFLMVELSSHEDCESVAVAINRVTNAIDDLNAVHRHLDSLPDQDELFSTPTTEQVGAGVSRSDSKLTYKGLAELIAYMPPERQDDDVTIYVSGVGESYSALEFGSIDSLDHKGDIAGVLDDGHRVIKV</sequence>